<dbReference type="Gene3D" id="3.40.50.720">
    <property type="entry name" value="NAD(P)-binding Rossmann-like Domain"/>
    <property type="match status" value="1"/>
</dbReference>
<protein>
    <submittedName>
        <fullName evidence="6">Acetate--CoA ligase family protein</fullName>
    </submittedName>
</protein>
<dbReference type="Pfam" id="PF13380">
    <property type="entry name" value="CoA_binding_2"/>
    <property type="match status" value="1"/>
</dbReference>
<dbReference type="Proteomes" id="UP000698752">
    <property type="component" value="Unassembled WGS sequence"/>
</dbReference>
<evidence type="ECO:0000313" key="7">
    <source>
        <dbReference type="Proteomes" id="UP000698752"/>
    </source>
</evidence>
<dbReference type="InterPro" id="IPR036291">
    <property type="entry name" value="NAD(P)-bd_dom_sf"/>
</dbReference>
<dbReference type="InterPro" id="IPR016102">
    <property type="entry name" value="Succinyl-CoA_synth-like"/>
</dbReference>
<evidence type="ECO:0000256" key="1">
    <source>
        <dbReference type="ARBA" id="ARBA00022532"/>
    </source>
</evidence>
<keyword evidence="2 6" id="KW-0436">Ligase</keyword>
<dbReference type="SUPFAM" id="SSF52210">
    <property type="entry name" value="Succinyl-CoA synthetase domains"/>
    <property type="match status" value="2"/>
</dbReference>
<keyword evidence="1" id="KW-0816">Tricarboxylic acid cycle</keyword>
<evidence type="ECO:0000256" key="4">
    <source>
        <dbReference type="ARBA" id="ARBA00022840"/>
    </source>
</evidence>
<keyword evidence="4" id="KW-0067">ATP-binding</keyword>
<reference evidence="7" key="1">
    <citation type="journal article" date="2021" name="Syst. Appl. Microbiol.">
        <title>Roseomonas hellenica sp. nov., isolated from roots of wild-growing Alkanna tinctoria.</title>
        <authorList>
            <person name="Rat A."/>
            <person name="Naranjo H.D."/>
            <person name="Lebbe L."/>
            <person name="Cnockaert M."/>
            <person name="Krigas N."/>
            <person name="Grigoriadou K."/>
            <person name="Maloupa E."/>
            <person name="Willems A."/>
        </authorList>
    </citation>
    <scope>NUCLEOTIDE SEQUENCE [LARGE SCALE GENOMIC DNA]</scope>
    <source>
        <strain evidence="7">LMG 31159</strain>
    </source>
</reference>
<dbReference type="InterPro" id="IPR003781">
    <property type="entry name" value="CoA-bd"/>
</dbReference>
<keyword evidence="3" id="KW-0547">Nucleotide-binding</keyword>
<feature type="domain" description="CoA-binding" evidence="5">
    <location>
        <begin position="10"/>
        <end position="105"/>
    </location>
</feature>
<dbReference type="InterPro" id="IPR013815">
    <property type="entry name" value="ATP_grasp_subdomain_1"/>
</dbReference>
<dbReference type="EMBL" id="JAAEDI010000012">
    <property type="protein sequence ID" value="MBR0650536.1"/>
    <property type="molecule type" value="Genomic_DNA"/>
</dbReference>
<organism evidence="6 7">
    <name type="scientific">Neoroseomonas terrae</name>
    <dbReference type="NCBI Taxonomy" id="424799"/>
    <lineage>
        <taxon>Bacteria</taxon>
        <taxon>Pseudomonadati</taxon>
        <taxon>Pseudomonadota</taxon>
        <taxon>Alphaproteobacteria</taxon>
        <taxon>Acetobacterales</taxon>
        <taxon>Acetobacteraceae</taxon>
        <taxon>Neoroseomonas</taxon>
    </lineage>
</organism>
<dbReference type="Gene3D" id="3.40.50.261">
    <property type="entry name" value="Succinyl-CoA synthetase domains"/>
    <property type="match status" value="2"/>
</dbReference>
<evidence type="ECO:0000313" key="6">
    <source>
        <dbReference type="EMBL" id="MBR0650536.1"/>
    </source>
</evidence>
<evidence type="ECO:0000259" key="5">
    <source>
        <dbReference type="SMART" id="SM00881"/>
    </source>
</evidence>
<dbReference type="PANTHER" id="PTHR43334">
    <property type="entry name" value="ACETATE--COA LIGASE [ADP-FORMING]"/>
    <property type="match status" value="1"/>
</dbReference>
<sequence length="694" mass="73109">MTDTDLSRALFAPRGVALIGASADPTKNNSRAQRLLQREGFAGRIVPVNPGRAEIMGLPAVADIRDAEGPIDHAFIMVPSAAVLPAIEGCCAIGVKVATIFSAGFAEAGDEGAALQHQIVATARAGGMRLIGPNCLGLLSVPDRLTLTLNAAIEAETLRPGWLGMVSQSGSMMGAVFSRAVARGLDFSRMASVGNECDLGVGELAEMMVEDPHTKAVLLFLETFRDADRLAAAARRAHVLGKHVIAYKLGRSELGRRVALSHTGAMVGGDELAAAFFREHGILRVDTLEALIELPRMILGHRPPRGRRFAAMTATGGGAGMVVDRLGTLGDELIGPPEGVRATLAAKGIVVPDAPLIDLPMGMAGAERYSTVLRELLAADHNEAVVAVLGSNARRAPEKTLENILPAIPAPKPLAVFAAPLAEDLLRQAHERGIAAFREPEACADAVHAYLTWREPRQRDAGLMPDEADAAGRLVAQADGKSLNEVRACEVFAALGIEPPGSVVVSAAEQVGDIAGPVAVKLLSPDILHKTDAGMVRLNIEGKAAIRDTVANLLAAARERFPKARVDGVLVAPMHRGLQEVILGYREDPEVGPMVMLGIGGVMAELKRSFSVRLAPVDVEEALTMIAELPELQLIQGFRGLPKGDVQALARAIRAMSLLATLKDRPVQEAEINPLIIRAEGKGAVAVDGLLALR</sequence>
<name>A0ABS5EHP3_9PROT</name>
<evidence type="ECO:0000256" key="2">
    <source>
        <dbReference type="ARBA" id="ARBA00022598"/>
    </source>
</evidence>
<gene>
    <name evidence="6" type="ORF">GXW78_12750</name>
</gene>
<dbReference type="Pfam" id="PF13549">
    <property type="entry name" value="ATP-grasp_5"/>
    <property type="match status" value="1"/>
</dbReference>
<dbReference type="PANTHER" id="PTHR43334:SF1">
    <property type="entry name" value="3-HYDROXYPROPIONATE--COA LIGASE [ADP-FORMING]"/>
    <property type="match status" value="1"/>
</dbReference>
<dbReference type="Gene3D" id="3.30.1490.20">
    <property type="entry name" value="ATP-grasp fold, A domain"/>
    <property type="match status" value="1"/>
</dbReference>
<dbReference type="GO" id="GO:0016874">
    <property type="term" value="F:ligase activity"/>
    <property type="evidence" value="ECO:0007669"/>
    <property type="project" value="UniProtKB-KW"/>
</dbReference>
<dbReference type="RefSeq" id="WP_211869199.1">
    <property type="nucleotide sequence ID" value="NZ_JAAEDI010000012.1"/>
</dbReference>
<dbReference type="SMART" id="SM00881">
    <property type="entry name" value="CoA_binding"/>
    <property type="match status" value="1"/>
</dbReference>
<dbReference type="SUPFAM" id="SSF56059">
    <property type="entry name" value="Glutathione synthetase ATP-binding domain-like"/>
    <property type="match status" value="1"/>
</dbReference>
<dbReference type="InterPro" id="IPR032875">
    <property type="entry name" value="Succ_CoA_lig_flav_dom"/>
</dbReference>
<comment type="caution">
    <text evidence="6">The sequence shown here is derived from an EMBL/GenBank/DDBJ whole genome shotgun (WGS) entry which is preliminary data.</text>
</comment>
<dbReference type="Pfam" id="PF13607">
    <property type="entry name" value="Succ_CoA_lig"/>
    <property type="match status" value="1"/>
</dbReference>
<accession>A0ABS5EHP3</accession>
<proteinExistence type="predicted"/>
<keyword evidence="7" id="KW-1185">Reference proteome</keyword>
<evidence type="ECO:0000256" key="3">
    <source>
        <dbReference type="ARBA" id="ARBA00022741"/>
    </source>
</evidence>
<dbReference type="Gene3D" id="3.30.470.20">
    <property type="entry name" value="ATP-grasp fold, B domain"/>
    <property type="match status" value="1"/>
</dbReference>
<dbReference type="SUPFAM" id="SSF51735">
    <property type="entry name" value="NAD(P)-binding Rossmann-fold domains"/>
    <property type="match status" value="1"/>
</dbReference>
<dbReference type="InterPro" id="IPR051538">
    <property type="entry name" value="Acyl-CoA_Synth/Transferase"/>
</dbReference>